<dbReference type="InterPro" id="IPR002509">
    <property type="entry name" value="NODB_dom"/>
</dbReference>
<dbReference type="GO" id="GO:0016810">
    <property type="term" value="F:hydrolase activity, acting on carbon-nitrogen (but not peptide) bonds"/>
    <property type="evidence" value="ECO:0007669"/>
    <property type="project" value="InterPro"/>
</dbReference>
<evidence type="ECO:0000313" key="2">
    <source>
        <dbReference type="EMBL" id="OGZ24150.1"/>
    </source>
</evidence>
<name>A0A1G2EFN6_9BACT</name>
<reference evidence="2 3" key="1">
    <citation type="journal article" date="2016" name="Nat. Commun.">
        <title>Thousands of microbial genomes shed light on interconnected biogeochemical processes in an aquifer system.</title>
        <authorList>
            <person name="Anantharaman K."/>
            <person name="Brown C.T."/>
            <person name="Hug L.A."/>
            <person name="Sharon I."/>
            <person name="Castelle C.J."/>
            <person name="Probst A.J."/>
            <person name="Thomas B.C."/>
            <person name="Singh A."/>
            <person name="Wilkins M.J."/>
            <person name="Karaoz U."/>
            <person name="Brodie E.L."/>
            <person name="Williams K.H."/>
            <person name="Hubbard S.S."/>
            <person name="Banfield J.F."/>
        </authorList>
    </citation>
    <scope>NUCLEOTIDE SEQUENCE [LARGE SCALE GENOMIC DNA]</scope>
</reference>
<dbReference type="Pfam" id="PF01522">
    <property type="entry name" value="Polysacc_deac_1"/>
    <property type="match status" value="1"/>
</dbReference>
<dbReference type="EMBL" id="MHMG01000001">
    <property type="protein sequence ID" value="OGZ24150.1"/>
    <property type="molecule type" value="Genomic_DNA"/>
</dbReference>
<dbReference type="PANTHER" id="PTHR47561:SF1">
    <property type="entry name" value="POLYSACCHARIDE DEACETYLASE FAMILY PROTEIN (AFU_ORTHOLOGUE AFUA_6G05030)"/>
    <property type="match status" value="1"/>
</dbReference>
<evidence type="ECO:0000313" key="3">
    <source>
        <dbReference type="Proteomes" id="UP000176406"/>
    </source>
</evidence>
<sequence>MKEYLSASSPPKDYLEESVFPLLDCLYKHKAKATFFITGKVVEKYPELIKRIHQEGHEISCHGFSHRNLNTFSPSELDKEIEKLIELIENITGRKPKGFRAPSFSLNNQTRWVLPILSKHELKYDSSVFPARTPFYGVANAPKDYIYRISFKDVSKIDPGSPLIEVPLAVYSFLGIRIPIAGGVYFRLLPLWLYKILLKGAISQQGTVNLYFHPHELYQETPIPRQGSWLRKKIKYFGVKDSFKKLDNLLSIFNFDSIENILKI</sequence>
<dbReference type="PROSITE" id="PS51677">
    <property type="entry name" value="NODB"/>
    <property type="match status" value="1"/>
</dbReference>
<dbReference type="PANTHER" id="PTHR47561">
    <property type="entry name" value="POLYSACCHARIDE DEACETYLASE FAMILY PROTEIN (AFU_ORTHOLOGUE AFUA_6G05030)"/>
    <property type="match status" value="1"/>
</dbReference>
<dbReference type="Proteomes" id="UP000176406">
    <property type="component" value="Unassembled WGS sequence"/>
</dbReference>
<dbReference type="GO" id="GO:0005975">
    <property type="term" value="P:carbohydrate metabolic process"/>
    <property type="evidence" value="ECO:0007669"/>
    <property type="project" value="InterPro"/>
</dbReference>
<accession>A0A1G2EFN6</accession>
<dbReference type="CDD" id="cd10941">
    <property type="entry name" value="CE4_PuuE_HpPgdA_like_2"/>
    <property type="match status" value="1"/>
</dbReference>
<dbReference type="SUPFAM" id="SSF88713">
    <property type="entry name" value="Glycoside hydrolase/deacetylase"/>
    <property type="match status" value="1"/>
</dbReference>
<evidence type="ECO:0000259" key="1">
    <source>
        <dbReference type="PROSITE" id="PS51677"/>
    </source>
</evidence>
<dbReference type="InterPro" id="IPR045235">
    <property type="entry name" value="PuuE_HpPgdA-like"/>
</dbReference>
<dbReference type="InterPro" id="IPR022560">
    <property type="entry name" value="DUF3473"/>
</dbReference>
<dbReference type="Pfam" id="PF11959">
    <property type="entry name" value="DUF3473"/>
    <property type="match status" value="1"/>
</dbReference>
<protein>
    <recommendedName>
        <fullName evidence="1">NodB homology domain-containing protein</fullName>
    </recommendedName>
</protein>
<dbReference type="Gene3D" id="3.20.20.370">
    <property type="entry name" value="Glycoside hydrolase/deacetylase"/>
    <property type="match status" value="1"/>
</dbReference>
<feature type="domain" description="NodB homology" evidence="1">
    <location>
        <begin position="5"/>
        <end position="264"/>
    </location>
</feature>
<gene>
    <name evidence="2" type="ORF">A3A08_00070</name>
</gene>
<dbReference type="AlphaFoldDB" id="A0A1G2EFN6"/>
<organism evidence="2 3">
    <name type="scientific">Candidatus Nealsonbacteria bacterium RIFCSPLOWO2_01_FULL_41_9</name>
    <dbReference type="NCBI Taxonomy" id="1801671"/>
    <lineage>
        <taxon>Bacteria</taxon>
        <taxon>Candidatus Nealsoniibacteriota</taxon>
    </lineage>
</organism>
<comment type="caution">
    <text evidence="2">The sequence shown here is derived from an EMBL/GenBank/DDBJ whole genome shotgun (WGS) entry which is preliminary data.</text>
</comment>
<proteinExistence type="predicted"/>
<dbReference type="InterPro" id="IPR011330">
    <property type="entry name" value="Glyco_hydro/deAcase_b/a-brl"/>
</dbReference>